<evidence type="ECO:0000313" key="3">
    <source>
        <dbReference type="Proteomes" id="UP001156691"/>
    </source>
</evidence>
<feature type="chain" id="PRO_5046771126" description="Sel1 repeat family protein" evidence="1">
    <location>
        <begin position="24"/>
        <end position="663"/>
    </location>
</feature>
<keyword evidence="3" id="KW-1185">Reference proteome</keyword>
<dbReference type="Proteomes" id="UP001156691">
    <property type="component" value="Unassembled WGS sequence"/>
</dbReference>
<evidence type="ECO:0000313" key="2">
    <source>
        <dbReference type="EMBL" id="GLQ57941.1"/>
    </source>
</evidence>
<dbReference type="Gene3D" id="1.25.40.10">
    <property type="entry name" value="Tetratricopeptide repeat domain"/>
    <property type="match status" value="2"/>
</dbReference>
<accession>A0ABQ5WDS8</accession>
<dbReference type="SMART" id="SM00671">
    <property type="entry name" value="SEL1"/>
    <property type="match status" value="9"/>
</dbReference>
<feature type="signal peptide" evidence="1">
    <location>
        <begin position="1"/>
        <end position="23"/>
    </location>
</feature>
<dbReference type="SUPFAM" id="SSF81901">
    <property type="entry name" value="HCP-like"/>
    <property type="match status" value="2"/>
</dbReference>
<organism evidence="2 3">
    <name type="scientific">Devosia nitrariae</name>
    <dbReference type="NCBI Taxonomy" id="2071872"/>
    <lineage>
        <taxon>Bacteria</taxon>
        <taxon>Pseudomonadati</taxon>
        <taxon>Pseudomonadota</taxon>
        <taxon>Alphaproteobacteria</taxon>
        <taxon>Hyphomicrobiales</taxon>
        <taxon>Devosiaceae</taxon>
        <taxon>Devosia</taxon>
    </lineage>
</organism>
<protein>
    <recommendedName>
        <fullName evidence="4">Sel1 repeat family protein</fullName>
    </recommendedName>
</protein>
<dbReference type="InterPro" id="IPR011990">
    <property type="entry name" value="TPR-like_helical_dom_sf"/>
</dbReference>
<proteinExistence type="predicted"/>
<evidence type="ECO:0000256" key="1">
    <source>
        <dbReference type="SAM" id="SignalP"/>
    </source>
</evidence>
<gene>
    <name evidence="2" type="ORF">GCM10010862_52000</name>
</gene>
<dbReference type="PANTHER" id="PTHR11102:SF160">
    <property type="entry name" value="ERAD-ASSOCIATED E3 UBIQUITIN-PROTEIN LIGASE COMPONENT HRD3"/>
    <property type="match status" value="1"/>
</dbReference>
<reference evidence="3" key="1">
    <citation type="journal article" date="2019" name="Int. J. Syst. Evol. Microbiol.">
        <title>The Global Catalogue of Microorganisms (GCM) 10K type strain sequencing project: providing services to taxonomists for standard genome sequencing and annotation.</title>
        <authorList>
            <consortium name="The Broad Institute Genomics Platform"/>
            <consortium name="The Broad Institute Genome Sequencing Center for Infectious Disease"/>
            <person name="Wu L."/>
            <person name="Ma J."/>
        </authorList>
    </citation>
    <scope>NUCLEOTIDE SEQUENCE [LARGE SCALE GENOMIC DNA]</scope>
    <source>
        <strain evidence="3">NBRC 112416</strain>
    </source>
</reference>
<dbReference type="InterPro" id="IPR050767">
    <property type="entry name" value="Sel1_AlgK"/>
</dbReference>
<dbReference type="Pfam" id="PF08238">
    <property type="entry name" value="Sel1"/>
    <property type="match status" value="8"/>
</dbReference>
<dbReference type="EMBL" id="BSNS01000026">
    <property type="protein sequence ID" value="GLQ57941.1"/>
    <property type="molecule type" value="Genomic_DNA"/>
</dbReference>
<evidence type="ECO:0008006" key="4">
    <source>
        <dbReference type="Google" id="ProtNLM"/>
    </source>
</evidence>
<comment type="caution">
    <text evidence="2">The sequence shown here is derived from an EMBL/GenBank/DDBJ whole genome shotgun (WGS) entry which is preliminary data.</text>
</comment>
<dbReference type="InterPro" id="IPR006597">
    <property type="entry name" value="Sel1-like"/>
</dbReference>
<dbReference type="RefSeq" id="WP_284343338.1">
    <property type="nucleotide sequence ID" value="NZ_BSNS01000026.1"/>
</dbReference>
<keyword evidence="1" id="KW-0732">Signal</keyword>
<sequence>MKIARGFSGLFAICVLGTMAVSAQEFGGSLSGFGDTFEAVQHEAIERFQERVETGDAMASLALARRYLASSSTEEQRQGIELAEQAAKSGAAEANLLLGNVYGRGGFGLAPDLVKAKTFLEAALEQGSTSAAVSLGQLYLATDFSAEGQARGFDLIEGAALDGSIEAANVLAGLYASGRGVAADLDKAFDYFSVGLVSDQNATIVALGDVLRSGSRRSPPDFDLAMDFFEQASENGDVSAERRIADMQLRGESVPQDIAGAIDMLAALASAGDAASEIALGDIFARGEFVPVDSTRAVQHYETAADRGNVTGTIRLAEIYATGLGGVPANVGEALALYNQASSLGSSSAKRALAQAYFTGRFGSVDPARALELLEEAANLGDGEAAEDLAVLYASNEPFPANYENVRRYLDLALAVGNTDAALSVSSAIVSGPLARTHREDARAILDGAINGGIPGAPATLARLQLDGAFPAEGVSGVISMLNQAALDGDVEAARFLIGLYRDGNGLLLRPDLDAANDFLAAVEDKIGPDLATVERIHITALQSERPETLEKISEQFMTLSQRSAMGVLDMLRRENARAYVYILQKGLTERGNYTGPVSGSLDRQTIRAFNATCAELGAQATCAPGPLTRGTVVTLGNYILQPPPLARAAQSELEASGPASAN</sequence>
<name>A0ABQ5WDS8_9HYPH</name>
<dbReference type="PANTHER" id="PTHR11102">
    <property type="entry name" value="SEL-1-LIKE PROTEIN"/>
    <property type="match status" value="1"/>
</dbReference>